<gene>
    <name evidence="1" type="ORF">AVDCRST_MAG56-1491</name>
</gene>
<protein>
    <submittedName>
        <fullName evidence="1">Uncharacterized protein</fullName>
    </submittedName>
</protein>
<proteinExistence type="predicted"/>
<sequence length="50" mass="5914">MTRIGAGMRLWWQNYRFAFLPIRIPTDSHSNKHQRQKQGTVMLTIGNIWG</sequence>
<dbReference type="AlphaFoldDB" id="A0A6J4I791"/>
<organism evidence="1">
    <name type="scientific">uncultured Cytophagales bacterium</name>
    <dbReference type="NCBI Taxonomy" id="158755"/>
    <lineage>
        <taxon>Bacteria</taxon>
        <taxon>Pseudomonadati</taxon>
        <taxon>Bacteroidota</taxon>
        <taxon>Sphingobacteriia</taxon>
        <taxon>Sphingobacteriales</taxon>
        <taxon>environmental samples</taxon>
    </lineage>
</organism>
<accession>A0A6J4I791</accession>
<reference evidence="1" key="1">
    <citation type="submission" date="2020-02" db="EMBL/GenBank/DDBJ databases">
        <authorList>
            <person name="Meier V. D."/>
        </authorList>
    </citation>
    <scope>NUCLEOTIDE SEQUENCE</scope>
    <source>
        <strain evidence="1">AVDCRST_MAG56</strain>
    </source>
</reference>
<evidence type="ECO:0000313" key="1">
    <source>
        <dbReference type="EMBL" id="CAA9242197.1"/>
    </source>
</evidence>
<dbReference type="EMBL" id="CADCTQ010000139">
    <property type="protein sequence ID" value="CAA9242197.1"/>
    <property type="molecule type" value="Genomic_DNA"/>
</dbReference>
<name>A0A6J4I791_9SPHI</name>